<sequence length="475" mass="52969">MTQTLEDAMNNVDISPSHEAKKARRNLQEYFIGPRDLTRHSKWPRALRMHGSVTPKILLRTILIGLWSAGITAISQRVHEINIHPVVATVLGILVGFSLSLRSSTAYERYMEGRKVWSNLTGISATLARNIWCHAKERDGEDGKRDLLAKVSFLNLITAFALALKHKVRFEPYTQYEDLFDLVNHLDTYAKYAGKPRTKTTRPNTWTKIKYLLRIAETNPRKELKRAKRPLGNLPSEILAYMNAYVQEIVDNGTFPLAAIQGKAVANIQTFDDILVTADRILNTPLPIAYTIAISQITWIYVITLPLQLVKLMGWANIPVTMISAYIILGYAAIGNEIENPFGTEVNDLPLELYCAQIASDIAIISSRPPARIEDYAFHPDNKPLYPISTSGPKYWPDADIEDIGDALRTRALISKPAMWRRQSLISGKFPLVRDRSVGGSTLNTQVSRPTHGVPATADVRWADDGADGGGEGGD</sequence>
<evidence type="ECO:0000256" key="4">
    <source>
        <dbReference type="ARBA" id="ARBA00022692"/>
    </source>
</evidence>
<keyword evidence="4 9" id="KW-0812">Transmembrane</keyword>
<keyword evidence="6" id="KW-0406">Ion transport</keyword>
<evidence type="ECO:0000256" key="3">
    <source>
        <dbReference type="ARBA" id="ARBA00022475"/>
    </source>
</evidence>
<feature type="transmembrane region" description="Helical" evidence="9">
    <location>
        <begin position="314"/>
        <end position="334"/>
    </location>
</feature>
<keyword evidence="11" id="KW-1185">Reference proteome</keyword>
<accession>A0A7U2ESY6</accession>
<dbReference type="VEuPathDB" id="FungiDB:JI435_023680"/>
<feature type="transmembrane region" description="Helical" evidence="9">
    <location>
        <begin position="81"/>
        <end position="101"/>
    </location>
</feature>
<protein>
    <submittedName>
        <fullName evidence="10">Uncharacterized protein</fullName>
    </submittedName>
</protein>
<evidence type="ECO:0000313" key="11">
    <source>
        <dbReference type="Proteomes" id="UP000663193"/>
    </source>
</evidence>
<keyword evidence="5 9" id="KW-1133">Transmembrane helix</keyword>
<evidence type="ECO:0000256" key="9">
    <source>
        <dbReference type="SAM" id="Phobius"/>
    </source>
</evidence>
<dbReference type="Pfam" id="PF25539">
    <property type="entry name" value="Bestrophin_2"/>
    <property type="match status" value="1"/>
</dbReference>
<organism evidence="10 11">
    <name type="scientific">Phaeosphaeria nodorum (strain SN15 / ATCC MYA-4574 / FGSC 10173)</name>
    <name type="common">Glume blotch fungus</name>
    <name type="synonym">Parastagonospora nodorum</name>
    <dbReference type="NCBI Taxonomy" id="321614"/>
    <lineage>
        <taxon>Eukaryota</taxon>
        <taxon>Fungi</taxon>
        <taxon>Dikarya</taxon>
        <taxon>Ascomycota</taxon>
        <taxon>Pezizomycotina</taxon>
        <taxon>Dothideomycetes</taxon>
        <taxon>Pleosporomycetidae</taxon>
        <taxon>Pleosporales</taxon>
        <taxon>Pleosporineae</taxon>
        <taxon>Phaeosphaeriaceae</taxon>
        <taxon>Parastagonospora</taxon>
    </lineage>
</organism>
<evidence type="ECO:0000256" key="7">
    <source>
        <dbReference type="ARBA" id="ARBA00023136"/>
    </source>
</evidence>
<feature type="transmembrane region" description="Helical" evidence="9">
    <location>
        <begin position="57"/>
        <end position="75"/>
    </location>
</feature>
<evidence type="ECO:0000256" key="6">
    <source>
        <dbReference type="ARBA" id="ARBA00023065"/>
    </source>
</evidence>
<dbReference type="PANTHER" id="PTHR33281">
    <property type="entry name" value="UPF0187 PROTEIN YNEE"/>
    <property type="match status" value="1"/>
</dbReference>
<keyword evidence="3" id="KW-1003">Cell membrane</keyword>
<evidence type="ECO:0000256" key="2">
    <source>
        <dbReference type="ARBA" id="ARBA00022448"/>
    </source>
</evidence>
<feature type="region of interest" description="Disordered" evidence="8">
    <location>
        <begin position="1"/>
        <end position="20"/>
    </location>
</feature>
<comment type="subcellular location">
    <subcellularLocation>
        <location evidence="1">Cell membrane</location>
        <topology evidence="1">Multi-pass membrane protein</topology>
    </subcellularLocation>
</comment>
<dbReference type="EMBL" id="CP069024">
    <property type="protein sequence ID" value="QRC92226.1"/>
    <property type="molecule type" value="Genomic_DNA"/>
</dbReference>
<feature type="transmembrane region" description="Helical" evidence="9">
    <location>
        <begin position="288"/>
        <end position="307"/>
    </location>
</feature>
<keyword evidence="2" id="KW-0813">Transport</keyword>
<evidence type="ECO:0000313" key="10">
    <source>
        <dbReference type="EMBL" id="QRC92226.1"/>
    </source>
</evidence>
<evidence type="ECO:0000256" key="8">
    <source>
        <dbReference type="SAM" id="MobiDB-lite"/>
    </source>
</evidence>
<reference evidence="11" key="1">
    <citation type="journal article" date="2021" name="BMC Genomics">
        <title>Chromosome-level genome assembly and manually-curated proteome of model necrotroph Parastagonospora nodorum Sn15 reveals a genome-wide trove of candidate effector homologs, and redundancy of virulence-related functions within an accessory chromosome.</title>
        <authorList>
            <person name="Bertazzoni S."/>
            <person name="Jones D.A.B."/>
            <person name="Phan H.T."/>
            <person name="Tan K.-C."/>
            <person name="Hane J.K."/>
        </authorList>
    </citation>
    <scope>NUCLEOTIDE SEQUENCE [LARGE SCALE GENOMIC DNA]</scope>
    <source>
        <strain evidence="11">SN15 / ATCC MYA-4574 / FGSC 10173)</strain>
    </source>
</reference>
<dbReference type="OrthoDB" id="1368at2759"/>
<evidence type="ECO:0000256" key="1">
    <source>
        <dbReference type="ARBA" id="ARBA00004651"/>
    </source>
</evidence>
<dbReference type="GO" id="GO:0005254">
    <property type="term" value="F:chloride channel activity"/>
    <property type="evidence" value="ECO:0007669"/>
    <property type="project" value="InterPro"/>
</dbReference>
<gene>
    <name evidence="10" type="ORF">JI435_023680</name>
</gene>
<dbReference type="GO" id="GO:0005886">
    <property type="term" value="C:plasma membrane"/>
    <property type="evidence" value="ECO:0007669"/>
    <property type="project" value="UniProtKB-SubCell"/>
</dbReference>
<dbReference type="AlphaFoldDB" id="A0A7U2ESY6"/>
<proteinExistence type="predicted"/>
<dbReference type="InterPro" id="IPR044669">
    <property type="entry name" value="YneE/VCCN1/2-like"/>
</dbReference>
<dbReference type="PANTHER" id="PTHR33281:SF19">
    <property type="entry name" value="VOLTAGE-DEPENDENT ANION CHANNEL-FORMING PROTEIN YNEE"/>
    <property type="match status" value="1"/>
</dbReference>
<evidence type="ECO:0000256" key="5">
    <source>
        <dbReference type="ARBA" id="ARBA00022989"/>
    </source>
</evidence>
<dbReference type="Proteomes" id="UP000663193">
    <property type="component" value="Chromosome 2"/>
</dbReference>
<keyword evidence="7 9" id="KW-0472">Membrane</keyword>
<name>A0A7U2ESY6_PHANO</name>